<dbReference type="InterPro" id="IPR003439">
    <property type="entry name" value="ABC_transporter-like_ATP-bd"/>
</dbReference>
<gene>
    <name evidence="4" type="ORF">ACG33_02415</name>
</gene>
<organism evidence="4 5">
    <name type="scientific">Steroidobacter denitrificans</name>
    <dbReference type="NCBI Taxonomy" id="465721"/>
    <lineage>
        <taxon>Bacteria</taxon>
        <taxon>Pseudomonadati</taxon>
        <taxon>Pseudomonadota</taxon>
        <taxon>Gammaproteobacteria</taxon>
        <taxon>Steroidobacterales</taxon>
        <taxon>Steroidobacteraceae</taxon>
        <taxon>Steroidobacter</taxon>
    </lineage>
</organism>
<dbReference type="InterPro" id="IPR017871">
    <property type="entry name" value="ABC_transporter-like_CS"/>
</dbReference>
<dbReference type="Pfam" id="PF00005">
    <property type="entry name" value="ABC_tran"/>
    <property type="match status" value="2"/>
</dbReference>
<keyword evidence="1" id="KW-0547">Nucleotide-binding</keyword>
<keyword evidence="2" id="KW-0067">ATP-binding</keyword>
<evidence type="ECO:0000313" key="4">
    <source>
        <dbReference type="EMBL" id="AMN45982.1"/>
    </source>
</evidence>
<feature type="domain" description="ABC transporter" evidence="3">
    <location>
        <begin position="328"/>
        <end position="560"/>
    </location>
</feature>
<evidence type="ECO:0000259" key="3">
    <source>
        <dbReference type="PROSITE" id="PS50893"/>
    </source>
</evidence>
<dbReference type="InterPro" id="IPR003593">
    <property type="entry name" value="AAA+_ATPase"/>
</dbReference>
<dbReference type="EMBL" id="CP011971">
    <property type="protein sequence ID" value="AMN45982.1"/>
    <property type="molecule type" value="Genomic_DNA"/>
</dbReference>
<accession>A0A127F693</accession>
<dbReference type="SUPFAM" id="SSF52540">
    <property type="entry name" value="P-loop containing nucleoside triphosphate hydrolases"/>
    <property type="match status" value="2"/>
</dbReference>
<feature type="domain" description="ABC transporter" evidence="3">
    <location>
        <begin position="22"/>
        <end position="264"/>
    </location>
</feature>
<dbReference type="PROSITE" id="PS50893">
    <property type="entry name" value="ABC_TRANSPORTER_2"/>
    <property type="match status" value="2"/>
</dbReference>
<evidence type="ECO:0000313" key="5">
    <source>
        <dbReference type="Proteomes" id="UP000070250"/>
    </source>
</evidence>
<dbReference type="Gene3D" id="3.40.50.300">
    <property type="entry name" value="P-loop containing nucleotide triphosphate hydrolases"/>
    <property type="match status" value="2"/>
</dbReference>
<dbReference type="STRING" id="465721.ACG33_02415"/>
<dbReference type="GO" id="GO:0016887">
    <property type="term" value="F:ATP hydrolysis activity"/>
    <property type="evidence" value="ECO:0007669"/>
    <property type="project" value="InterPro"/>
</dbReference>
<dbReference type="SMART" id="SM00382">
    <property type="entry name" value="AAA"/>
    <property type="match status" value="2"/>
</dbReference>
<dbReference type="AlphaFoldDB" id="A0A127F693"/>
<keyword evidence="5" id="KW-1185">Reference proteome</keyword>
<dbReference type="InterPro" id="IPR027417">
    <property type="entry name" value="P-loop_NTPase"/>
</dbReference>
<sequence length="562" mass="62479">MMPPGLPRKRTDALQIAEPASIELANCSLILDGQAVLQDVSFTLRRGERWALIGANGSGKTFLLKMLRGDVWPTPTGHERRCYRFDGNVSNEPRNIKQYMAYVGSEHQDKYIRYGWNLSVTQLVTTGLFDEDIPLTRPSRAQRERVARVIRRFSLWGLRDRRFLSLSYGQRRLALVARAFAGPAKVLLLDEVFNGLDASAKRQLRQALERPRGGHDWILTSHRPKELPANVTHIAEIVAGRIVSAGPVSSPDAKGLMQRSGPTAVVRRYDRAVEVSEADDPVPVRAKRSGGGAEACHGVAKTGSIDLPAALRSRPAGPKDSTRRGWLVRIRNADVYRDYRRVIRGLHWTLNRGEHWAVLGANGSGKSTLLSLLHGDLHPALGGTIERWGCPFGTPIERWKRRTGWVSPELHATHETVQSIEQVVISGRYSSVGLSTQPTAQDLGAARRWMRFFGIERLRERRPRQVSYGQFRLALLARAMVNDPWLLLLDEPCTGLDGTVRAHVLSFIEAVARGGTQVVMAVHDSEDIVPSIRHVLNIQRGGRTTTTLRAAQPGLRATSRSA</sequence>
<name>A0A127F693_STEDE</name>
<dbReference type="PATRIC" id="fig|465721.4.peg.523"/>
<dbReference type="PROSITE" id="PS00211">
    <property type="entry name" value="ABC_TRANSPORTER_1"/>
    <property type="match status" value="2"/>
</dbReference>
<dbReference type="KEGG" id="sdf:ACG33_02415"/>
<evidence type="ECO:0000256" key="1">
    <source>
        <dbReference type="ARBA" id="ARBA00022741"/>
    </source>
</evidence>
<dbReference type="PANTHER" id="PTHR43158:SF2">
    <property type="entry name" value="SKFA PEPTIDE EXPORT ATP-BINDING PROTEIN SKFE"/>
    <property type="match status" value="1"/>
</dbReference>
<dbReference type="PANTHER" id="PTHR43158">
    <property type="entry name" value="SKFA PEPTIDE EXPORT ATP-BINDING PROTEIN SKFE"/>
    <property type="match status" value="1"/>
</dbReference>
<evidence type="ECO:0000256" key="2">
    <source>
        <dbReference type="ARBA" id="ARBA00022840"/>
    </source>
</evidence>
<reference evidence="4 5" key="1">
    <citation type="submission" date="2015-06" db="EMBL/GenBank/DDBJ databases">
        <title>A Comprehensive Approach to Explore the Metabolic and Phylogenetic Diversity of Bacterial Steroid Degradation in the Environment: Testosterone as an Example.</title>
        <authorList>
            <person name="Yang F.-C."/>
            <person name="Chen Y.-L."/>
            <person name="Yu C.-P."/>
            <person name="Tang S.-L."/>
            <person name="Wang P.-H."/>
            <person name="Ismail W."/>
            <person name="Wang C.-H."/>
            <person name="Yang C.-Y."/>
            <person name="Chiang Y.-R."/>
        </authorList>
    </citation>
    <scope>NUCLEOTIDE SEQUENCE [LARGE SCALE GENOMIC DNA]</scope>
    <source>
        <strain evidence="4 5">DSM 18526</strain>
    </source>
</reference>
<protein>
    <recommendedName>
        <fullName evidence="3">ABC transporter domain-containing protein</fullName>
    </recommendedName>
</protein>
<proteinExistence type="predicted"/>
<dbReference type="GO" id="GO:0005524">
    <property type="term" value="F:ATP binding"/>
    <property type="evidence" value="ECO:0007669"/>
    <property type="project" value="UniProtKB-KW"/>
</dbReference>
<dbReference type="Proteomes" id="UP000070250">
    <property type="component" value="Chromosome"/>
</dbReference>